<organism evidence="1 2">
    <name type="scientific">Trichocoleus desertorum GB2-A4</name>
    <dbReference type="NCBI Taxonomy" id="2933944"/>
    <lineage>
        <taxon>Bacteria</taxon>
        <taxon>Bacillati</taxon>
        <taxon>Cyanobacteriota</taxon>
        <taxon>Cyanophyceae</taxon>
        <taxon>Leptolyngbyales</taxon>
        <taxon>Trichocoleusaceae</taxon>
        <taxon>Trichocoleus</taxon>
    </lineage>
</organism>
<dbReference type="InterPro" id="IPR026374">
    <property type="entry name" value="Cyano_PEP"/>
</dbReference>
<gene>
    <name evidence="1" type="ORF">NC998_25290</name>
</gene>
<proteinExistence type="predicted"/>
<comment type="caution">
    <text evidence="1">The sequence shown here is derived from an EMBL/GenBank/DDBJ whole genome shotgun (WGS) entry which is preliminary data.</text>
</comment>
<dbReference type="Proteomes" id="UP001464891">
    <property type="component" value="Unassembled WGS sequence"/>
</dbReference>
<protein>
    <submittedName>
        <fullName evidence="1">PEP-CTERM sorting domain-containing protein</fullName>
    </submittedName>
</protein>
<dbReference type="EMBL" id="JAMPKM010000029">
    <property type="protein sequence ID" value="MEP0820419.1"/>
    <property type="molecule type" value="Genomic_DNA"/>
</dbReference>
<dbReference type="NCBIfam" id="TIGR02595">
    <property type="entry name" value="PEP_CTERM"/>
    <property type="match status" value="1"/>
</dbReference>
<sequence length="599" mass="64334">MQTIEISSALRFALATTLTIITSSALFQPAAQAWKITRTGQELPAGQSLNIGGASFSCDGNYGFIPGATLENDGLTSTVFLDKPFCFPYAPNEELVPSASSTRDFFSFKTTDQGVKAGLRFFNPTYYLGGTSEYTETWTLEGYIEQVPLENGLYSKNIFLGEGVEQTYKVSPNEAYPNGFSSSGKGNIPIGSDPALTTISSEQSSFFTSAPSLNDYLRLWSPSGRRLYLMQPHYGSYFAGNVVGEPTIALIQYQLALGEGDIGIISHPITAASSNVLLPTAPGLYSDGTNIFVPVSSDKSPIPTTSFVDSGKVIFESAESILANTLAEFEKTIKTSRNTISAQFQPQGKTLGSVPIAAIAAAMGYSSFNWLQIVSQVPPNTDWFTGTGLKVVDNGNINTQTGKFFDPLYLGQKICPHNRASSESCGAHNTDTKDFYYDIPGFGGGYADYNKAIRENPLSTVLLFADSPLMPSNPGIPIVFNTQLVGIKAGDNSYEEYEAIPGFNFSWQSTHRCANEECDQTVGSAFRSVSSLELNLSKLYSSLGVTSDDFVGDVRLLSVSGRAPTPASVPEPSSALGVMVAFSIGSIIKRKRQRSSGNS</sequence>
<dbReference type="NCBIfam" id="TIGR04155">
    <property type="entry name" value="cyano_PEP"/>
    <property type="match status" value="1"/>
</dbReference>
<keyword evidence="2" id="KW-1185">Reference proteome</keyword>
<evidence type="ECO:0000313" key="2">
    <source>
        <dbReference type="Proteomes" id="UP001464891"/>
    </source>
</evidence>
<reference evidence="1 2" key="1">
    <citation type="submission" date="2022-04" db="EMBL/GenBank/DDBJ databases">
        <title>Positive selection, recombination, and allopatry shape intraspecific diversity of widespread and dominant cyanobacteria.</title>
        <authorList>
            <person name="Wei J."/>
            <person name="Shu W."/>
            <person name="Hu C."/>
        </authorList>
    </citation>
    <scope>NUCLEOTIDE SEQUENCE [LARGE SCALE GENOMIC DNA]</scope>
    <source>
        <strain evidence="1 2">GB2-A4</strain>
    </source>
</reference>
<accession>A0ABV0JF61</accession>
<evidence type="ECO:0000313" key="1">
    <source>
        <dbReference type="EMBL" id="MEP0820419.1"/>
    </source>
</evidence>
<name>A0ABV0JF61_9CYAN</name>
<dbReference type="InterPro" id="IPR013424">
    <property type="entry name" value="Ice-binding_C"/>
</dbReference>
<dbReference type="RefSeq" id="WP_190435168.1">
    <property type="nucleotide sequence ID" value="NZ_JAMPKM010000029.1"/>
</dbReference>